<dbReference type="InterPro" id="IPR009057">
    <property type="entry name" value="Homeodomain-like_sf"/>
</dbReference>
<proteinExistence type="predicted"/>
<dbReference type="Pfam" id="PF00440">
    <property type="entry name" value="TetR_N"/>
    <property type="match status" value="1"/>
</dbReference>
<reference evidence="5" key="1">
    <citation type="journal article" date="2015" name="Nature">
        <title>Complex archaea that bridge the gap between prokaryotes and eukaryotes.</title>
        <authorList>
            <person name="Spang A."/>
            <person name="Saw J.H."/>
            <person name="Jorgensen S.L."/>
            <person name="Zaremba-Niedzwiedzka K."/>
            <person name="Martijn J."/>
            <person name="Lind A.E."/>
            <person name="van Eijk R."/>
            <person name="Schleper C."/>
            <person name="Guy L."/>
            <person name="Ettema T.J."/>
        </authorList>
    </citation>
    <scope>NUCLEOTIDE SEQUENCE</scope>
</reference>
<dbReference type="GO" id="GO:0003700">
    <property type="term" value="F:DNA-binding transcription factor activity"/>
    <property type="evidence" value="ECO:0007669"/>
    <property type="project" value="TreeGrafter"/>
</dbReference>
<comment type="caution">
    <text evidence="5">The sequence shown here is derived from an EMBL/GenBank/DDBJ whole genome shotgun (WGS) entry which is preliminary data.</text>
</comment>
<keyword evidence="2" id="KW-0238">DNA-binding</keyword>
<keyword evidence="1" id="KW-0805">Transcription regulation</keyword>
<dbReference type="PANTHER" id="PTHR30055">
    <property type="entry name" value="HTH-TYPE TRANSCRIPTIONAL REGULATOR RUTR"/>
    <property type="match status" value="1"/>
</dbReference>
<dbReference type="PANTHER" id="PTHR30055:SF234">
    <property type="entry name" value="HTH-TYPE TRANSCRIPTIONAL REGULATOR BETI"/>
    <property type="match status" value="1"/>
</dbReference>
<dbReference type="InterPro" id="IPR050109">
    <property type="entry name" value="HTH-type_TetR-like_transc_reg"/>
</dbReference>
<organism evidence="5">
    <name type="scientific">marine sediment metagenome</name>
    <dbReference type="NCBI Taxonomy" id="412755"/>
    <lineage>
        <taxon>unclassified sequences</taxon>
        <taxon>metagenomes</taxon>
        <taxon>ecological metagenomes</taxon>
    </lineage>
</organism>
<keyword evidence="3" id="KW-0804">Transcription</keyword>
<name>A0A0F9PMJ2_9ZZZZ</name>
<dbReference type="GO" id="GO:0000976">
    <property type="term" value="F:transcription cis-regulatory region binding"/>
    <property type="evidence" value="ECO:0007669"/>
    <property type="project" value="TreeGrafter"/>
</dbReference>
<evidence type="ECO:0000259" key="4">
    <source>
        <dbReference type="PROSITE" id="PS50977"/>
    </source>
</evidence>
<feature type="domain" description="HTH tetR-type" evidence="4">
    <location>
        <begin position="16"/>
        <end position="76"/>
    </location>
</feature>
<sequence>MSTEIARTERQQAVSDHRRTIIFDAAKEVFQEHGLEGASMRKIASRAGYTPGAIYFYYRSKEEIYGALLAESLERLNQAVAAAGLQATSLREKLIASALGFFSFYADNPRDLDLGFYLFNGMKPHGLTPELNRRLNRRLHDAWAPTEVVLLEIGASPQQAGREITALFGHCAGLLLLQHTGRMKVFKQNAVDLFKDYAEQLFHRYGEHKC</sequence>
<dbReference type="EMBL" id="LAZR01002333">
    <property type="protein sequence ID" value="KKN31394.1"/>
    <property type="molecule type" value="Genomic_DNA"/>
</dbReference>
<protein>
    <recommendedName>
        <fullName evidence="4">HTH tetR-type domain-containing protein</fullName>
    </recommendedName>
</protein>
<dbReference type="InterPro" id="IPR001647">
    <property type="entry name" value="HTH_TetR"/>
</dbReference>
<dbReference type="SUPFAM" id="SSF46689">
    <property type="entry name" value="Homeodomain-like"/>
    <property type="match status" value="1"/>
</dbReference>
<evidence type="ECO:0000256" key="3">
    <source>
        <dbReference type="ARBA" id="ARBA00023163"/>
    </source>
</evidence>
<evidence type="ECO:0000313" key="5">
    <source>
        <dbReference type="EMBL" id="KKN31394.1"/>
    </source>
</evidence>
<accession>A0A0F9PMJ2</accession>
<gene>
    <name evidence="5" type="ORF">LCGC14_0824510</name>
</gene>
<evidence type="ECO:0000256" key="2">
    <source>
        <dbReference type="ARBA" id="ARBA00023125"/>
    </source>
</evidence>
<evidence type="ECO:0000256" key="1">
    <source>
        <dbReference type="ARBA" id="ARBA00023015"/>
    </source>
</evidence>
<dbReference type="PRINTS" id="PR00455">
    <property type="entry name" value="HTHTETR"/>
</dbReference>
<dbReference type="AlphaFoldDB" id="A0A0F9PMJ2"/>
<dbReference type="PROSITE" id="PS50977">
    <property type="entry name" value="HTH_TETR_2"/>
    <property type="match status" value="1"/>
</dbReference>
<dbReference type="Gene3D" id="1.10.357.10">
    <property type="entry name" value="Tetracycline Repressor, domain 2"/>
    <property type="match status" value="1"/>
</dbReference>